<dbReference type="SMART" id="SM00220">
    <property type="entry name" value="S_TKc"/>
    <property type="match status" value="1"/>
</dbReference>
<dbReference type="VEuPathDB" id="FungiDB:DD237_003944"/>
<dbReference type="Proteomes" id="UP000286097">
    <property type="component" value="Unassembled WGS sequence"/>
</dbReference>
<comment type="catalytic activity">
    <reaction evidence="8">
        <text>L-threonyl-[protein] + ATP = O-phospho-L-threonyl-[protein] + ADP + H(+)</text>
        <dbReference type="Rhea" id="RHEA:46608"/>
        <dbReference type="Rhea" id="RHEA-COMP:11060"/>
        <dbReference type="Rhea" id="RHEA-COMP:11605"/>
        <dbReference type="ChEBI" id="CHEBI:15378"/>
        <dbReference type="ChEBI" id="CHEBI:30013"/>
        <dbReference type="ChEBI" id="CHEBI:30616"/>
        <dbReference type="ChEBI" id="CHEBI:61977"/>
        <dbReference type="ChEBI" id="CHEBI:456216"/>
        <dbReference type="EC" id="2.7.11.1"/>
    </reaction>
</comment>
<comment type="caution">
    <text evidence="13">The sequence shown here is derived from an EMBL/GenBank/DDBJ whole genome shotgun (WGS) entry which is preliminary data.</text>
</comment>
<dbReference type="InterPro" id="IPR016181">
    <property type="entry name" value="Acyl_CoA_acyltransferase"/>
</dbReference>
<dbReference type="AlphaFoldDB" id="A0A425CCW9"/>
<dbReference type="InterPro" id="IPR000719">
    <property type="entry name" value="Prot_kinase_dom"/>
</dbReference>
<dbReference type="Gene3D" id="1.10.510.10">
    <property type="entry name" value="Transferase(Phosphotransferase) domain 1"/>
    <property type="match status" value="1"/>
</dbReference>
<dbReference type="FunFam" id="1.10.510.10:FF:000499">
    <property type="entry name" value="Serine/threonine-protein kinase KIC1"/>
    <property type="match status" value="1"/>
</dbReference>
<protein>
    <recommendedName>
        <fullName evidence="2">non-specific serine/threonine protein kinase</fullName>
        <ecNumber evidence="2">2.7.11.1</ecNumber>
    </recommendedName>
</protein>
<evidence type="ECO:0000259" key="12">
    <source>
        <dbReference type="PROSITE" id="PS50011"/>
    </source>
</evidence>
<dbReference type="PROSITE" id="PS00107">
    <property type="entry name" value="PROTEIN_KINASE_ATP"/>
    <property type="match status" value="1"/>
</dbReference>
<name>A0A425CCW9_9STRA</name>
<dbReference type="Pfam" id="PF00069">
    <property type="entry name" value="Pkinase"/>
    <property type="match status" value="1"/>
</dbReference>
<dbReference type="InterPro" id="IPR019467">
    <property type="entry name" value="Hat1_N"/>
</dbReference>
<gene>
    <name evidence="13" type="ORF">DD237_003944</name>
</gene>
<proteinExistence type="inferred from homology"/>
<organism evidence="13 14">
    <name type="scientific">Peronospora effusa</name>
    <dbReference type="NCBI Taxonomy" id="542832"/>
    <lineage>
        <taxon>Eukaryota</taxon>
        <taxon>Sar</taxon>
        <taxon>Stramenopiles</taxon>
        <taxon>Oomycota</taxon>
        <taxon>Peronosporomycetes</taxon>
        <taxon>Peronosporales</taxon>
        <taxon>Peronosporaceae</taxon>
        <taxon>Peronospora</taxon>
    </lineage>
</organism>
<evidence type="ECO:0000256" key="9">
    <source>
        <dbReference type="ARBA" id="ARBA00048679"/>
    </source>
</evidence>
<evidence type="ECO:0000313" key="13">
    <source>
        <dbReference type="EMBL" id="RQM14905.1"/>
    </source>
</evidence>
<evidence type="ECO:0000313" key="14">
    <source>
        <dbReference type="Proteomes" id="UP000286097"/>
    </source>
</evidence>
<dbReference type="Gene3D" id="3.30.200.20">
    <property type="entry name" value="Phosphorylase Kinase, domain 1"/>
    <property type="match status" value="1"/>
</dbReference>
<feature type="domain" description="Protein kinase" evidence="12">
    <location>
        <begin position="465"/>
        <end position="715"/>
    </location>
</feature>
<dbReference type="Gene3D" id="3.90.360.10">
    <property type="entry name" value="Histone acetyl transferase 1 (HAT1), N-terminal domain"/>
    <property type="match status" value="1"/>
</dbReference>
<evidence type="ECO:0000256" key="5">
    <source>
        <dbReference type="ARBA" id="ARBA00022741"/>
    </source>
</evidence>
<dbReference type="InterPro" id="IPR011009">
    <property type="entry name" value="Kinase-like_dom_sf"/>
</dbReference>
<feature type="region of interest" description="Disordered" evidence="11">
    <location>
        <begin position="937"/>
        <end position="956"/>
    </location>
</feature>
<evidence type="ECO:0000256" key="11">
    <source>
        <dbReference type="SAM" id="MobiDB-lite"/>
    </source>
</evidence>
<feature type="compositionally biased region" description="Polar residues" evidence="11">
    <location>
        <begin position="751"/>
        <end position="762"/>
    </location>
</feature>
<dbReference type="PANTHER" id="PTHR48012:SF10">
    <property type="entry name" value="FI20177P1"/>
    <property type="match status" value="1"/>
</dbReference>
<dbReference type="SUPFAM" id="SSF56112">
    <property type="entry name" value="Protein kinase-like (PK-like)"/>
    <property type="match status" value="1"/>
</dbReference>
<evidence type="ECO:0000256" key="2">
    <source>
        <dbReference type="ARBA" id="ARBA00012513"/>
    </source>
</evidence>
<keyword evidence="7 10" id="KW-0067">ATP-binding</keyword>
<keyword evidence="4" id="KW-0808">Transferase</keyword>
<evidence type="ECO:0000256" key="6">
    <source>
        <dbReference type="ARBA" id="ARBA00022777"/>
    </source>
</evidence>
<dbReference type="PROSITE" id="PS50011">
    <property type="entry name" value="PROTEIN_KINASE_DOM"/>
    <property type="match status" value="1"/>
</dbReference>
<comment type="catalytic activity">
    <reaction evidence="9">
        <text>L-seryl-[protein] + ATP = O-phospho-L-seryl-[protein] + ADP + H(+)</text>
        <dbReference type="Rhea" id="RHEA:17989"/>
        <dbReference type="Rhea" id="RHEA-COMP:9863"/>
        <dbReference type="Rhea" id="RHEA-COMP:11604"/>
        <dbReference type="ChEBI" id="CHEBI:15378"/>
        <dbReference type="ChEBI" id="CHEBI:29999"/>
        <dbReference type="ChEBI" id="CHEBI:30616"/>
        <dbReference type="ChEBI" id="CHEBI:83421"/>
        <dbReference type="ChEBI" id="CHEBI:456216"/>
        <dbReference type="EC" id="2.7.11.1"/>
    </reaction>
</comment>
<dbReference type="CDD" id="cd06609">
    <property type="entry name" value="STKc_MST3_like"/>
    <property type="match status" value="1"/>
</dbReference>
<keyword evidence="3" id="KW-0723">Serine/threonine-protein kinase</keyword>
<dbReference type="Gene3D" id="3.40.630.30">
    <property type="match status" value="1"/>
</dbReference>
<keyword evidence="5 10" id="KW-0547">Nucleotide-binding</keyword>
<dbReference type="SUPFAM" id="SSF55729">
    <property type="entry name" value="Acyl-CoA N-acyltransferases (Nat)"/>
    <property type="match status" value="1"/>
</dbReference>
<evidence type="ECO:0000256" key="10">
    <source>
        <dbReference type="PROSITE-ProRule" id="PRU10141"/>
    </source>
</evidence>
<dbReference type="EC" id="2.7.11.1" evidence="2"/>
<keyword evidence="6" id="KW-0418">Kinase</keyword>
<dbReference type="InterPro" id="IPR050629">
    <property type="entry name" value="STE20/SPS1-PAK"/>
</dbReference>
<feature type="region of interest" description="Disordered" evidence="11">
    <location>
        <begin position="734"/>
        <end position="788"/>
    </location>
</feature>
<dbReference type="GO" id="GO:0005524">
    <property type="term" value="F:ATP binding"/>
    <property type="evidence" value="ECO:0007669"/>
    <property type="project" value="UniProtKB-UniRule"/>
</dbReference>
<evidence type="ECO:0000256" key="3">
    <source>
        <dbReference type="ARBA" id="ARBA00022527"/>
    </source>
</evidence>
<dbReference type="GO" id="GO:0006325">
    <property type="term" value="P:chromatin organization"/>
    <property type="evidence" value="ECO:0007669"/>
    <property type="project" value="InterPro"/>
</dbReference>
<dbReference type="InterPro" id="IPR017441">
    <property type="entry name" value="Protein_kinase_ATP_BS"/>
</dbReference>
<feature type="binding site" evidence="10">
    <location>
        <position position="494"/>
    </location>
    <ligand>
        <name>ATP</name>
        <dbReference type="ChEBI" id="CHEBI:30616"/>
    </ligand>
</feature>
<dbReference type="EMBL" id="QKXF01000180">
    <property type="protein sequence ID" value="RQM14905.1"/>
    <property type="molecule type" value="Genomic_DNA"/>
</dbReference>
<dbReference type="Pfam" id="PF10394">
    <property type="entry name" value="Hat1_N"/>
    <property type="match status" value="1"/>
</dbReference>
<accession>A0A425CCW9</accession>
<dbReference type="GO" id="GO:0004674">
    <property type="term" value="F:protein serine/threonine kinase activity"/>
    <property type="evidence" value="ECO:0007669"/>
    <property type="project" value="UniProtKB-KW"/>
</dbReference>
<dbReference type="GO" id="GO:0005737">
    <property type="term" value="C:cytoplasm"/>
    <property type="evidence" value="ECO:0007669"/>
    <property type="project" value="TreeGrafter"/>
</dbReference>
<dbReference type="PANTHER" id="PTHR48012">
    <property type="entry name" value="STERILE20-LIKE KINASE, ISOFORM B-RELATED"/>
    <property type="match status" value="1"/>
</dbReference>
<evidence type="ECO:0000256" key="7">
    <source>
        <dbReference type="ARBA" id="ARBA00022840"/>
    </source>
</evidence>
<evidence type="ECO:0000256" key="4">
    <source>
        <dbReference type="ARBA" id="ARBA00022679"/>
    </source>
</evidence>
<sequence length="956" mass="106766">MTSSGTKRPANEDQTSLVKRVRFARSVCSTSVMSLAIGIHNIHLQPISYQSNDSLFVAATDADQVEAQTLKWFAPKFTYHAFGIDEVIDGYDELNISVIFNGFDFRALLDITFKEKEDTADDVVAKLVSSLPQDFVQDKADFVVALRKAATDFTCPPGNCIESYTTTAKNDEEPAGKRYFDIYECKLEDNEPAQKLFANLQTLSPWFIEVLDRFHERFSAGADAVDVMDPRWVIYLIYERTKASSGAFCPVGFITVFKFCNPLGRKAAYCKPDQNETHRICQALIFPTHQRQGHAERLVRCIHAQAMANHHVYELTVEDPVPGFSCVRKVCKYLKLSLRDLVDLKNCIKHEFFCLPPEASGDASGTGRGTAELTTADVHAVQETLKLTHKQVQTCYEARKFTFVDQNDETQRKTFRLEVKKRLFRLHTEELDAMGSADRRKFFLETEYKRLETHYQLMASKLNLYELVERIGGGAFGEVFKGFNTQTNEVVAIKIIDLESAADEIEDVQQEIHVLSQCSCDQLTTYSGSFIAGTKLWIIMEYLSGGSVLDSMRKGPLDEAFIAIILRELLKGLEYLHSEKKIHRDIKAANVLLSGDGHVKLADFGVTGQITETMTKRNTAVGTPFWMAPEVIQESEYDFKADIWSLGITAIEMAKGAPPLADIHPMKVLFMIPTMDPPVLEGSFSPRFVNFVSCCLQKAPQDRPTASELLRHPFIRSAKHISHLTELLDRNQLQDQQQDGEDEGSFDEKSGFNNGNMDNSYFASGHDDTLPMAYGQRDSGKRHARGASVGSGWDFNTIRLSSTTLQQELKAQAEAAAAEAACHSDPCTLGMGSENEHSSVDDLISSISAPLHEVENEDEGAEDEAFDSIVKPAISDVLERVLHSSSTEFMTPTHRDATEVQEDLLFELLHVFDNVSQQKGLLRQVLRSLADYTNVEMSSSSANANGSTESTLSQTS</sequence>
<evidence type="ECO:0000256" key="1">
    <source>
        <dbReference type="ARBA" id="ARBA00008874"/>
    </source>
</evidence>
<evidence type="ECO:0000256" key="8">
    <source>
        <dbReference type="ARBA" id="ARBA00047899"/>
    </source>
</evidence>
<dbReference type="InterPro" id="IPR037113">
    <property type="entry name" value="Hat1_N_sf"/>
</dbReference>
<comment type="similarity">
    <text evidence="1">Belongs to the protein kinase superfamily. STE Ser/Thr protein kinase family. STE20 subfamily.</text>
</comment>
<reference evidence="13 14" key="1">
    <citation type="submission" date="2018-06" db="EMBL/GenBank/DDBJ databases">
        <title>Comparative genomics of downy mildews reveals potential adaptations to biotrophy.</title>
        <authorList>
            <person name="Fletcher K."/>
            <person name="Klosterman S.J."/>
            <person name="Derevnina L."/>
            <person name="Martin F."/>
            <person name="Koike S."/>
            <person name="Reyes Chin-Wo S."/>
            <person name="Mou B."/>
            <person name="Michelmore R."/>
        </authorList>
    </citation>
    <scope>NUCLEOTIDE SEQUENCE [LARGE SCALE GENOMIC DNA]</scope>
    <source>
        <strain evidence="13 14">R13</strain>
    </source>
</reference>